<dbReference type="EMBL" id="JAATIP010000251">
    <property type="protein sequence ID" value="KAF4356569.1"/>
    <property type="molecule type" value="Genomic_DNA"/>
</dbReference>
<proteinExistence type="predicted"/>
<reference evidence="1 2" key="1">
    <citation type="journal article" date="2020" name="bioRxiv">
        <title>Sequence and annotation of 42 cannabis genomes reveals extensive copy number variation in cannabinoid synthesis and pathogen resistance genes.</title>
        <authorList>
            <person name="Mckernan K.J."/>
            <person name="Helbert Y."/>
            <person name="Kane L.T."/>
            <person name="Ebling H."/>
            <person name="Zhang L."/>
            <person name="Liu B."/>
            <person name="Eaton Z."/>
            <person name="Mclaughlin S."/>
            <person name="Kingan S."/>
            <person name="Baybayan P."/>
            <person name="Concepcion G."/>
            <person name="Jordan M."/>
            <person name="Riva A."/>
            <person name="Barbazuk W."/>
            <person name="Harkins T."/>
        </authorList>
    </citation>
    <scope>NUCLEOTIDE SEQUENCE [LARGE SCALE GENOMIC DNA]</scope>
    <source>
        <strain evidence="2">cv. Jamaican Lion 4</strain>
        <tissue evidence="1">Leaf</tissue>
    </source>
</reference>
<comment type="caution">
    <text evidence="1">The sequence shown here is derived from an EMBL/GenBank/DDBJ whole genome shotgun (WGS) entry which is preliminary data.</text>
</comment>
<protein>
    <submittedName>
        <fullName evidence="1">Uncharacterized protein</fullName>
    </submittedName>
</protein>
<sequence>MNMITKIMRLRWNKEIKFLMGTINGCDDDTSTKINIENNNISTFKATKINQLGPILTKQNHTIISHFQLSLNLNSPNVLIPNNNPKIITFQEFNQILCFFHYHFSNLFRHFNLMMITSQISLTQNVVKNSQEKNISNSNPALTDKCVPFLSFDFDTAVKQEHRLKDSNIVYAHSSVAYAQQFCDHDQEYHTHLQNSIFSHTKLVHVVVVANFDDGIEIVLDGSKFDKAVVVGDDRPNSADIGVPENYVADVKNFWELS</sequence>
<name>A0A7J6EFW4_CANSA</name>
<dbReference type="Proteomes" id="UP000525078">
    <property type="component" value="Unassembled WGS sequence"/>
</dbReference>
<gene>
    <name evidence="1" type="ORF">F8388_006313</name>
</gene>
<organism evidence="1 2">
    <name type="scientific">Cannabis sativa</name>
    <name type="common">Hemp</name>
    <name type="synonym">Marijuana</name>
    <dbReference type="NCBI Taxonomy" id="3483"/>
    <lineage>
        <taxon>Eukaryota</taxon>
        <taxon>Viridiplantae</taxon>
        <taxon>Streptophyta</taxon>
        <taxon>Embryophyta</taxon>
        <taxon>Tracheophyta</taxon>
        <taxon>Spermatophyta</taxon>
        <taxon>Magnoliopsida</taxon>
        <taxon>eudicotyledons</taxon>
        <taxon>Gunneridae</taxon>
        <taxon>Pentapetalae</taxon>
        <taxon>rosids</taxon>
        <taxon>fabids</taxon>
        <taxon>Rosales</taxon>
        <taxon>Cannabaceae</taxon>
        <taxon>Cannabis</taxon>
    </lineage>
</organism>
<accession>A0A7J6EFW4</accession>
<evidence type="ECO:0000313" key="2">
    <source>
        <dbReference type="Proteomes" id="UP000525078"/>
    </source>
</evidence>
<dbReference type="AlphaFoldDB" id="A0A7J6EFW4"/>
<evidence type="ECO:0000313" key="1">
    <source>
        <dbReference type="EMBL" id="KAF4356569.1"/>
    </source>
</evidence>